<organism evidence="8">
    <name type="scientific">hydrothermal vent metagenome</name>
    <dbReference type="NCBI Taxonomy" id="652676"/>
    <lineage>
        <taxon>unclassified sequences</taxon>
        <taxon>metagenomes</taxon>
        <taxon>ecological metagenomes</taxon>
    </lineage>
</organism>
<dbReference type="Pfam" id="PF07715">
    <property type="entry name" value="Plug"/>
    <property type="match status" value="1"/>
</dbReference>
<keyword evidence="6" id="KW-0998">Cell outer membrane</keyword>
<dbReference type="SUPFAM" id="SSF49464">
    <property type="entry name" value="Carboxypeptidase regulatory domain-like"/>
    <property type="match status" value="1"/>
</dbReference>
<evidence type="ECO:0000256" key="3">
    <source>
        <dbReference type="ARBA" id="ARBA00022692"/>
    </source>
</evidence>
<protein>
    <recommendedName>
        <fullName evidence="7">TonB-dependent receptor plug domain-containing protein</fullName>
    </recommendedName>
</protein>
<keyword evidence="2" id="KW-0813">Transport</keyword>
<evidence type="ECO:0000256" key="2">
    <source>
        <dbReference type="ARBA" id="ARBA00022448"/>
    </source>
</evidence>
<dbReference type="SUPFAM" id="SSF56935">
    <property type="entry name" value="Porins"/>
    <property type="match status" value="1"/>
</dbReference>
<accession>A0A3B0VDX8</accession>
<sequence>MFKRQIILLLLFFPVCLSAQQKEISVRVHNQPLSKVLVNLRDKHAIRFSFDDNLLSQYKVTLNKTFTTPESAVRELLKPFPLAFSRQGDVFVIWEKAGRPVTHGRFYLKGYIKDDKTGEPLAFSHILTNEKNTVSDVEGYFSEIVSHDSLYHLIISHLGYYILDTLLSPENMHVIRLSPSSVRLQEVKITGKAIDYVSQIGQQPGIIRLNSKVATHLPGYGDNSVFNLLRLQPGILASGEQTNSLIIWGSYTGQSKVMFDGFTVYGLRNFNDNISSFNPLMAKDIEVMKGGYDARYGERVGGIVNISGITGNTKKVSFVLNVNNMTLNSLLEIPFKNRSALVIAFRHTYFNLYNPSDYTLHRKDTAARPADISIHVVPDYVFRDMNIKYSGLTGKNDHYYLSLYGSNDLFDYNINQVIQFRKILKNTQEENTQTGGSFFYGKSWKKGASTNFLASFSLLQKKYGSDYRRIKTWSGVVDTLDKTLSHNSLSELTVKADNRFPVSAHHTLEFGGGLIANSSYLKVDTFDVAMSDINVSSSRAFAYFQDVISAGKQFTLKIGSRMTYAFNLQKFYPEPRISAIWKPSEKWTFTLAWGLYNQYVAKTSVVDNQGNYRYLWAVCDNKDIPVLKAMHNVAGVSFAKKGYIISLEGYFKTIDGLSRFFRYRNIVTPGIYHGKGRSYGLDLMLKKDYKGSTFWVAYSLSRTEERFDYFPKRLRKFRRAPQDQRHEVKVGVMVNLHPVYLSANYVYGSGFPIAYNQGQKIEKNYPYSRLDVAASWKFLNRKLKGEIGLSVLNVLNTQNIKFSNFEKVPLNQTSSINIYAEAIPFTPTLYLKLSF</sequence>
<dbReference type="EMBL" id="UOET01000457">
    <property type="protein sequence ID" value="VAW30034.1"/>
    <property type="molecule type" value="Genomic_DNA"/>
</dbReference>
<evidence type="ECO:0000313" key="8">
    <source>
        <dbReference type="EMBL" id="VAW30034.1"/>
    </source>
</evidence>
<reference evidence="8" key="1">
    <citation type="submission" date="2018-06" db="EMBL/GenBank/DDBJ databases">
        <authorList>
            <person name="Zhirakovskaya E."/>
        </authorList>
    </citation>
    <scope>NUCLEOTIDE SEQUENCE</scope>
</reference>
<dbReference type="InterPro" id="IPR012910">
    <property type="entry name" value="Plug_dom"/>
</dbReference>
<dbReference type="PANTHER" id="PTHR30069">
    <property type="entry name" value="TONB-DEPENDENT OUTER MEMBRANE RECEPTOR"/>
    <property type="match status" value="1"/>
</dbReference>
<evidence type="ECO:0000256" key="4">
    <source>
        <dbReference type="ARBA" id="ARBA00022729"/>
    </source>
</evidence>
<evidence type="ECO:0000256" key="6">
    <source>
        <dbReference type="ARBA" id="ARBA00023237"/>
    </source>
</evidence>
<keyword evidence="4" id="KW-0732">Signal</keyword>
<comment type="subcellular location">
    <subcellularLocation>
        <location evidence="1">Cell outer membrane</location>
        <topology evidence="1">Multi-pass membrane protein</topology>
    </subcellularLocation>
</comment>
<evidence type="ECO:0000259" key="7">
    <source>
        <dbReference type="Pfam" id="PF07715"/>
    </source>
</evidence>
<gene>
    <name evidence="8" type="ORF">MNBD_BACTEROID07-1430</name>
</gene>
<feature type="domain" description="TonB-dependent receptor plug" evidence="7">
    <location>
        <begin position="221"/>
        <end position="302"/>
    </location>
</feature>
<proteinExistence type="predicted"/>
<dbReference type="AlphaFoldDB" id="A0A3B0VDX8"/>
<dbReference type="GO" id="GO:0044718">
    <property type="term" value="P:siderophore transmembrane transport"/>
    <property type="evidence" value="ECO:0007669"/>
    <property type="project" value="TreeGrafter"/>
</dbReference>
<dbReference type="PANTHER" id="PTHR30069:SF29">
    <property type="entry name" value="HEMOGLOBIN AND HEMOGLOBIN-HAPTOGLOBIN-BINDING PROTEIN 1-RELATED"/>
    <property type="match status" value="1"/>
</dbReference>
<dbReference type="Gene3D" id="2.40.170.20">
    <property type="entry name" value="TonB-dependent receptor, beta-barrel domain"/>
    <property type="match status" value="1"/>
</dbReference>
<keyword evidence="3" id="KW-0812">Transmembrane</keyword>
<evidence type="ECO:0000256" key="5">
    <source>
        <dbReference type="ARBA" id="ARBA00023136"/>
    </source>
</evidence>
<evidence type="ECO:0000256" key="1">
    <source>
        <dbReference type="ARBA" id="ARBA00004571"/>
    </source>
</evidence>
<dbReference type="InterPro" id="IPR037066">
    <property type="entry name" value="Plug_dom_sf"/>
</dbReference>
<name>A0A3B0VDX8_9ZZZZ</name>
<keyword evidence="5" id="KW-0472">Membrane</keyword>
<dbReference type="InterPro" id="IPR036942">
    <property type="entry name" value="Beta-barrel_TonB_sf"/>
</dbReference>
<dbReference type="InterPro" id="IPR039426">
    <property type="entry name" value="TonB-dep_rcpt-like"/>
</dbReference>
<dbReference type="GO" id="GO:0015344">
    <property type="term" value="F:siderophore uptake transmembrane transporter activity"/>
    <property type="evidence" value="ECO:0007669"/>
    <property type="project" value="TreeGrafter"/>
</dbReference>
<dbReference type="GO" id="GO:0009279">
    <property type="term" value="C:cell outer membrane"/>
    <property type="evidence" value="ECO:0007669"/>
    <property type="project" value="UniProtKB-SubCell"/>
</dbReference>
<dbReference type="Gene3D" id="2.170.130.10">
    <property type="entry name" value="TonB-dependent receptor, plug domain"/>
    <property type="match status" value="1"/>
</dbReference>
<dbReference type="InterPro" id="IPR008969">
    <property type="entry name" value="CarboxyPept-like_regulatory"/>
</dbReference>